<dbReference type="PROSITE" id="PS00842">
    <property type="entry name" value="XPG_2"/>
    <property type="match status" value="1"/>
</dbReference>
<keyword evidence="6" id="KW-0227">DNA damage</keyword>
<dbReference type="GO" id="GO:0005634">
    <property type="term" value="C:nucleus"/>
    <property type="evidence" value="ECO:0007669"/>
    <property type="project" value="UniProtKB-SubCell"/>
</dbReference>
<evidence type="ECO:0000256" key="14">
    <source>
        <dbReference type="SAM" id="MobiDB-lite"/>
    </source>
</evidence>
<evidence type="ECO:0000256" key="6">
    <source>
        <dbReference type="ARBA" id="ARBA00022763"/>
    </source>
</evidence>
<dbReference type="PROSITE" id="PS00841">
    <property type="entry name" value="XPG_1"/>
    <property type="match status" value="1"/>
</dbReference>
<protein>
    <submittedName>
        <fullName evidence="17">Uncharacterized protein</fullName>
    </submittedName>
</protein>
<dbReference type="InterPro" id="IPR029060">
    <property type="entry name" value="PIN-like_dom_sf"/>
</dbReference>
<evidence type="ECO:0000256" key="10">
    <source>
        <dbReference type="ARBA" id="ARBA00022881"/>
    </source>
</evidence>
<dbReference type="FunFam" id="1.10.150.20:FF:000011">
    <property type="entry name" value="exonuclease 1"/>
    <property type="match status" value="1"/>
</dbReference>
<dbReference type="AlphaFoldDB" id="A0A0E9NFK8"/>
<dbReference type="GO" id="GO:0035312">
    <property type="term" value="F:5'-3' DNA exonuclease activity"/>
    <property type="evidence" value="ECO:0007669"/>
    <property type="project" value="InterPro"/>
</dbReference>
<dbReference type="InterPro" id="IPR008918">
    <property type="entry name" value="HhH2"/>
</dbReference>
<dbReference type="InterPro" id="IPR044752">
    <property type="entry name" value="PIN-like_EXO1"/>
</dbReference>
<dbReference type="InterPro" id="IPR006086">
    <property type="entry name" value="XPG-I_dom"/>
</dbReference>
<dbReference type="SMART" id="SM00484">
    <property type="entry name" value="XPGI"/>
    <property type="match status" value="1"/>
</dbReference>
<dbReference type="GO" id="GO:0046872">
    <property type="term" value="F:metal ion binding"/>
    <property type="evidence" value="ECO:0007669"/>
    <property type="project" value="UniProtKB-KW"/>
</dbReference>
<keyword evidence="13" id="KW-0539">Nucleus</keyword>
<evidence type="ECO:0000259" key="16">
    <source>
        <dbReference type="SMART" id="SM00485"/>
    </source>
</evidence>
<dbReference type="InterPro" id="IPR036279">
    <property type="entry name" value="5-3_exonuclease_C_sf"/>
</dbReference>
<dbReference type="Pfam" id="PF00867">
    <property type="entry name" value="XPG_I"/>
    <property type="match status" value="1"/>
</dbReference>
<evidence type="ECO:0000256" key="12">
    <source>
        <dbReference type="ARBA" id="ARBA00023204"/>
    </source>
</evidence>
<organism evidence="17 18">
    <name type="scientific">Saitoella complicata (strain BCRC 22490 / CBS 7301 / JCM 7358 / NBRC 10748 / NRRL Y-17804)</name>
    <dbReference type="NCBI Taxonomy" id="698492"/>
    <lineage>
        <taxon>Eukaryota</taxon>
        <taxon>Fungi</taxon>
        <taxon>Dikarya</taxon>
        <taxon>Ascomycota</taxon>
        <taxon>Taphrinomycotina</taxon>
        <taxon>Taphrinomycotina incertae sedis</taxon>
        <taxon>Saitoella</taxon>
    </lineage>
</organism>
<dbReference type="PANTHER" id="PTHR11081:SF65">
    <property type="entry name" value="DNA DAMAGE-INDUCIBLE PROTEIN DIN7-RELATED"/>
    <property type="match status" value="1"/>
</dbReference>
<evidence type="ECO:0000256" key="3">
    <source>
        <dbReference type="ARBA" id="ARBA00010563"/>
    </source>
</evidence>
<evidence type="ECO:0000256" key="8">
    <source>
        <dbReference type="ARBA" id="ARBA00022839"/>
    </source>
</evidence>
<dbReference type="Gene3D" id="3.40.50.1010">
    <property type="entry name" value="5'-nuclease"/>
    <property type="match status" value="1"/>
</dbReference>
<dbReference type="SMART" id="SM00485">
    <property type="entry name" value="XPGN"/>
    <property type="match status" value="1"/>
</dbReference>
<dbReference type="STRING" id="698492.A0A0E9NFK8"/>
<feature type="compositionally biased region" description="Basic and acidic residues" evidence="14">
    <location>
        <begin position="413"/>
        <end position="427"/>
    </location>
</feature>
<dbReference type="RefSeq" id="XP_019022557.1">
    <property type="nucleotide sequence ID" value="XM_019166982.1"/>
</dbReference>
<keyword evidence="12" id="KW-0234">DNA repair</keyword>
<comment type="cofactor">
    <cofactor evidence="1">
        <name>Mg(2+)</name>
        <dbReference type="ChEBI" id="CHEBI:18420"/>
    </cofactor>
</comment>
<reference evidence="17 18" key="1">
    <citation type="journal article" date="2011" name="J. Gen. Appl. Microbiol.">
        <title>Draft genome sequencing of the enigmatic yeast Saitoella complicata.</title>
        <authorList>
            <person name="Nishida H."/>
            <person name="Hamamoto M."/>
            <person name="Sugiyama J."/>
        </authorList>
    </citation>
    <scope>NUCLEOTIDE SEQUENCE [LARGE SCALE GENOMIC DNA]</scope>
    <source>
        <strain evidence="17 18">NRRL Y-17804</strain>
    </source>
</reference>
<dbReference type="Proteomes" id="UP000033140">
    <property type="component" value="Unassembled WGS sequence"/>
</dbReference>
<dbReference type="CDD" id="cd09908">
    <property type="entry name" value="H3TH_EXO1"/>
    <property type="match status" value="1"/>
</dbReference>
<feature type="compositionally biased region" description="Polar residues" evidence="14">
    <location>
        <begin position="353"/>
        <end position="378"/>
    </location>
</feature>
<evidence type="ECO:0000256" key="7">
    <source>
        <dbReference type="ARBA" id="ARBA00022801"/>
    </source>
</evidence>
<comment type="caution">
    <text evidence="17">The sequence shown here is derived from an EMBL/GenBank/DDBJ whole genome shotgun (WGS) entry which is preliminary data.</text>
</comment>
<dbReference type="FunFam" id="3.40.50.1010:FF:000002">
    <property type="entry name" value="Exonuclease 1, putative"/>
    <property type="match status" value="1"/>
</dbReference>
<dbReference type="EMBL" id="BACD03000013">
    <property type="protein sequence ID" value="GAO48195.1"/>
    <property type="molecule type" value="Genomic_DNA"/>
</dbReference>
<comment type="subcellular location">
    <subcellularLocation>
        <location evidence="2">Nucleus</location>
    </subcellularLocation>
</comment>
<dbReference type="PRINTS" id="PR00853">
    <property type="entry name" value="XPGRADSUPER"/>
</dbReference>
<dbReference type="SUPFAM" id="SSF88723">
    <property type="entry name" value="PIN domain-like"/>
    <property type="match status" value="1"/>
</dbReference>
<gene>
    <name evidence="17" type="ORF">G7K_2375-t1</name>
</gene>
<dbReference type="PANTHER" id="PTHR11081">
    <property type="entry name" value="FLAP ENDONUCLEASE FAMILY MEMBER"/>
    <property type="match status" value="1"/>
</dbReference>
<dbReference type="CDD" id="cd09857">
    <property type="entry name" value="PIN_EXO1"/>
    <property type="match status" value="1"/>
</dbReference>
<accession>A0A0E9NFK8</accession>
<feature type="domain" description="XPG N-terminal" evidence="16">
    <location>
        <begin position="1"/>
        <end position="99"/>
    </location>
</feature>
<dbReference type="SUPFAM" id="SSF47807">
    <property type="entry name" value="5' to 3' exonuclease, C-terminal subdomain"/>
    <property type="match status" value="1"/>
</dbReference>
<feature type="compositionally biased region" description="Polar residues" evidence="14">
    <location>
        <begin position="593"/>
        <end position="605"/>
    </location>
</feature>
<dbReference type="InterPro" id="IPR037315">
    <property type="entry name" value="EXO1_H3TH"/>
</dbReference>
<evidence type="ECO:0000256" key="2">
    <source>
        <dbReference type="ARBA" id="ARBA00004123"/>
    </source>
</evidence>
<feature type="compositionally biased region" description="Polar residues" evidence="14">
    <location>
        <begin position="628"/>
        <end position="639"/>
    </location>
</feature>
<keyword evidence="11" id="KW-0238">DNA-binding</keyword>
<evidence type="ECO:0000313" key="17">
    <source>
        <dbReference type="EMBL" id="GAO48195.1"/>
    </source>
</evidence>
<evidence type="ECO:0000256" key="13">
    <source>
        <dbReference type="ARBA" id="ARBA00023242"/>
    </source>
</evidence>
<evidence type="ECO:0000256" key="4">
    <source>
        <dbReference type="ARBA" id="ARBA00022722"/>
    </source>
</evidence>
<feature type="region of interest" description="Disordered" evidence="14">
    <location>
        <begin position="579"/>
        <end position="645"/>
    </location>
</feature>
<keyword evidence="4" id="KW-0540">Nuclease</keyword>
<proteinExistence type="inferred from homology"/>
<evidence type="ECO:0000256" key="5">
    <source>
        <dbReference type="ARBA" id="ARBA00022723"/>
    </source>
</evidence>
<feature type="region of interest" description="Disordered" evidence="14">
    <location>
        <begin position="348"/>
        <end position="431"/>
    </location>
</feature>
<evidence type="ECO:0000259" key="15">
    <source>
        <dbReference type="SMART" id="SM00484"/>
    </source>
</evidence>
<reference evidence="17 18" key="2">
    <citation type="journal article" date="2014" name="J. Gen. Appl. Microbiol.">
        <title>The early diverging ascomycetous budding yeast Saitoella complicata has three histone deacetylases belonging to the Clr6, Hos2, and Rpd3 lineages.</title>
        <authorList>
            <person name="Nishida H."/>
            <person name="Matsumoto T."/>
            <person name="Kondo S."/>
            <person name="Hamamoto M."/>
            <person name="Yoshikawa H."/>
        </authorList>
    </citation>
    <scope>NUCLEOTIDE SEQUENCE [LARGE SCALE GENOMIC DNA]</scope>
    <source>
        <strain evidence="17 18">NRRL Y-17804</strain>
    </source>
</reference>
<dbReference type="OMA" id="MPNIERS"/>
<dbReference type="InterPro" id="IPR006084">
    <property type="entry name" value="XPG/Rad2"/>
</dbReference>
<keyword evidence="7" id="KW-0378">Hydrolase</keyword>
<feature type="domain" description="XPG-I" evidence="15">
    <location>
        <begin position="138"/>
        <end position="209"/>
    </location>
</feature>
<comment type="similarity">
    <text evidence="3">Belongs to the XPG/RAD2 endonuclease family. EXO1 subfamily.</text>
</comment>
<dbReference type="GO" id="GO:0006281">
    <property type="term" value="P:DNA repair"/>
    <property type="evidence" value="ECO:0007669"/>
    <property type="project" value="UniProtKB-KW"/>
</dbReference>
<dbReference type="GO" id="GO:0003677">
    <property type="term" value="F:DNA binding"/>
    <property type="evidence" value="ECO:0007669"/>
    <property type="project" value="UniProtKB-KW"/>
</dbReference>
<dbReference type="SMART" id="SM00279">
    <property type="entry name" value="HhH2"/>
    <property type="match status" value="1"/>
</dbReference>
<reference evidence="17 18" key="3">
    <citation type="journal article" date="2015" name="Genome Announc.">
        <title>Draft Genome Sequence of the Archiascomycetous Yeast Saitoella complicata.</title>
        <authorList>
            <person name="Yamauchi K."/>
            <person name="Kondo S."/>
            <person name="Hamamoto M."/>
            <person name="Takahashi Y."/>
            <person name="Ogura Y."/>
            <person name="Hayashi T."/>
            <person name="Nishida H."/>
        </authorList>
    </citation>
    <scope>NUCLEOTIDE SEQUENCE [LARGE SCALE GENOMIC DNA]</scope>
    <source>
        <strain evidence="17 18">NRRL Y-17804</strain>
    </source>
</reference>
<keyword evidence="5" id="KW-0479">Metal-binding</keyword>
<keyword evidence="8" id="KW-0269">Exonuclease</keyword>
<keyword evidence="10" id="KW-0267">Excision nuclease</keyword>
<evidence type="ECO:0000313" key="18">
    <source>
        <dbReference type="Proteomes" id="UP000033140"/>
    </source>
</evidence>
<evidence type="ECO:0000256" key="1">
    <source>
        <dbReference type="ARBA" id="ARBA00001946"/>
    </source>
</evidence>
<keyword evidence="9" id="KW-0460">Magnesium</keyword>
<keyword evidence="18" id="KW-1185">Reference proteome</keyword>
<evidence type="ECO:0000256" key="11">
    <source>
        <dbReference type="ARBA" id="ARBA00023125"/>
    </source>
</evidence>
<dbReference type="OrthoDB" id="26491at2759"/>
<dbReference type="InterPro" id="IPR006085">
    <property type="entry name" value="XPG_DNA_repair_N"/>
</dbReference>
<evidence type="ECO:0000256" key="9">
    <source>
        <dbReference type="ARBA" id="ARBA00022842"/>
    </source>
</evidence>
<dbReference type="Pfam" id="PF00752">
    <property type="entry name" value="XPG_N"/>
    <property type="match status" value="1"/>
</dbReference>
<name>A0A0E9NFK8_SAICN</name>
<sequence length="645" mass="71854">MGISGLLPLLKNIQVNTHVRNYKDHVVGVDAYVWLHRGAFACAWDLALGKHTTKYVDYAMHQVKMLQHHGVIPYIVFDGGYLPSKAKTEKERHAKRQESRRAGMELLAQGKKRQAMDMFKKCVDITPEMAYQFILALRKENVDYVVAPYEADAQLAYLEKIGLISAIITEDSDLLVFGCKCVLLKMDQYGECIEIRRERFSAVTEVSLVGWTDQDFRHMAILSGCDYLASIPGMGLKTAHRLLRKYKTVERVLRAVRMEAGFKVPENYDTQFKIADKTFLHQWVYCPLAQRLVMWNEPDSPLTEETIAFIGRELDPETARAVSSGALNPNSLEPITLMEGDKENVKPHKWLTKWSTPSKSKLSPGNNKSITSFFSPKAQSAAAEKPGAPPHQENTSPTHGKRGHAIGAAKIFKQPEGRHIKRTKSDVQSEQQTAISPYFNTAAAPQTPPFQDITNMFGAVGEAVDTQQVEQVSITEKGKQHIEEPFSDDFLTPDELANLSGPTVETVHTKPSEIRKFTSVSSVKESVVVMPNIERSESTLEDNVKNVATGWRERYARSSPVTANAKPVSALARMGMSVLSRSNSRKPPFLLRRSSSSMTSVNVGAQSQSQSDSQSSSLFDGSSQISQISDTTVSTSSLEQYRYKG</sequence>
<dbReference type="Gene3D" id="1.10.150.20">
    <property type="entry name" value="5' to 3' exonuclease, C-terminal subdomain"/>
    <property type="match status" value="1"/>
</dbReference>
<dbReference type="GO" id="GO:0017108">
    <property type="term" value="F:5'-flap endonuclease activity"/>
    <property type="evidence" value="ECO:0007669"/>
    <property type="project" value="TreeGrafter"/>
</dbReference>
<dbReference type="InterPro" id="IPR019974">
    <property type="entry name" value="XPG_CS"/>
</dbReference>
<feature type="compositionally biased region" description="Low complexity" evidence="14">
    <location>
        <begin position="606"/>
        <end position="627"/>
    </location>
</feature>